<protein>
    <submittedName>
        <fullName evidence="2">S-adenosyl-L-methionine-dependent methyltransferase</fullName>
    </submittedName>
</protein>
<gene>
    <name evidence="2" type="ORF">QBC36DRAFT_306471</name>
</gene>
<dbReference type="CDD" id="cd02440">
    <property type="entry name" value="AdoMet_MTases"/>
    <property type="match status" value="1"/>
</dbReference>
<accession>A0AAN7ABN0</accession>
<reference evidence="2" key="1">
    <citation type="journal article" date="2023" name="Mol. Phylogenet. Evol.">
        <title>Genome-scale phylogeny and comparative genomics of the fungal order Sordariales.</title>
        <authorList>
            <person name="Hensen N."/>
            <person name="Bonometti L."/>
            <person name="Westerberg I."/>
            <person name="Brannstrom I.O."/>
            <person name="Guillou S."/>
            <person name="Cros-Aarteil S."/>
            <person name="Calhoun S."/>
            <person name="Haridas S."/>
            <person name="Kuo A."/>
            <person name="Mondo S."/>
            <person name="Pangilinan J."/>
            <person name="Riley R."/>
            <person name="LaButti K."/>
            <person name="Andreopoulos B."/>
            <person name="Lipzen A."/>
            <person name="Chen C."/>
            <person name="Yan M."/>
            <person name="Daum C."/>
            <person name="Ng V."/>
            <person name="Clum A."/>
            <person name="Steindorff A."/>
            <person name="Ohm R.A."/>
            <person name="Martin F."/>
            <person name="Silar P."/>
            <person name="Natvig D.O."/>
            <person name="Lalanne C."/>
            <person name="Gautier V."/>
            <person name="Ament-Velasquez S.L."/>
            <person name="Kruys A."/>
            <person name="Hutchinson M.I."/>
            <person name="Powell A.J."/>
            <person name="Barry K."/>
            <person name="Miller A.N."/>
            <person name="Grigoriev I.V."/>
            <person name="Debuchy R."/>
            <person name="Gladieux P."/>
            <person name="Hiltunen Thoren M."/>
            <person name="Johannesson H."/>
        </authorList>
    </citation>
    <scope>NUCLEOTIDE SEQUENCE</scope>
    <source>
        <strain evidence="2">CBS 892.96</strain>
    </source>
</reference>
<keyword evidence="2" id="KW-0808">Transferase</keyword>
<dbReference type="SUPFAM" id="SSF53335">
    <property type="entry name" value="S-adenosyl-L-methionine-dependent methyltransferases"/>
    <property type="match status" value="1"/>
</dbReference>
<dbReference type="GO" id="GO:0032259">
    <property type="term" value="P:methylation"/>
    <property type="evidence" value="ECO:0007669"/>
    <property type="project" value="UniProtKB-KW"/>
</dbReference>
<dbReference type="Proteomes" id="UP001302321">
    <property type="component" value="Unassembled WGS sequence"/>
</dbReference>
<dbReference type="PANTHER" id="PTHR43861:SF1">
    <property type="entry name" value="TRANS-ACONITATE 2-METHYLTRANSFERASE"/>
    <property type="match status" value="1"/>
</dbReference>
<dbReference type="GO" id="GO:0008168">
    <property type="term" value="F:methyltransferase activity"/>
    <property type="evidence" value="ECO:0007669"/>
    <property type="project" value="UniProtKB-KW"/>
</dbReference>
<dbReference type="InterPro" id="IPR029063">
    <property type="entry name" value="SAM-dependent_MTases_sf"/>
</dbReference>
<dbReference type="AlphaFoldDB" id="A0AAN7ABN0"/>
<proteinExistence type="predicted"/>
<evidence type="ECO:0000313" key="3">
    <source>
        <dbReference type="Proteomes" id="UP001302321"/>
    </source>
</evidence>
<dbReference type="InterPro" id="IPR025714">
    <property type="entry name" value="Methyltranfer_dom"/>
</dbReference>
<evidence type="ECO:0000313" key="2">
    <source>
        <dbReference type="EMBL" id="KAK4181283.1"/>
    </source>
</evidence>
<keyword evidence="3" id="KW-1185">Reference proteome</keyword>
<dbReference type="Gene3D" id="3.40.50.150">
    <property type="entry name" value="Vaccinia Virus protein VP39"/>
    <property type="match status" value="1"/>
</dbReference>
<dbReference type="Pfam" id="PF13847">
    <property type="entry name" value="Methyltransf_31"/>
    <property type="match status" value="1"/>
</dbReference>
<keyword evidence="2" id="KW-0489">Methyltransferase</keyword>
<evidence type="ECO:0000259" key="1">
    <source>
        <dbReference type="Pfam" id="PF13847"/>
    </source>
</evidence>
<sequence>MVGGHLLKKCNEWDVEFVPLLSGKILEWLDPQPDDHILDLGCGDGILDVVIAKVLVRGQGTLHGIDSSPSMVVAARDAVQQQVGLRPRCIFSQLDITKLLERPDVAGPGQYTKVFSNAVLHWVLAPPAFDSRQRVFEEIKYCLKPGGTFVFEMGGMGNIAEARAIMLSVVARKIRSSPEEIYETWFFPDEAWIRDMLEVKVGEFVIEKIETEWRPTKIDGEEGLYGWVKLVGGQLFGLISEDTRREEAIEEVVRLLEIVCKRAERAWGQEAEYVMNYVRLRVVARKL</sequence>
<dbReference type="EMBL" id="MU866088">
    <property type="protein sequence ID" value="KAK4181283.1"/>
    <property type="molecule type" value="Genomic_DNA"/>
</dbReference>
<name>A0AAN7ABN0_9PEZI</name>
<reference evidence="2" key="2">
    <citation type="submission" date="2023-05" db="EMBL/GenBank/DDBJ databases">
        <authorList>
            <consortium name="Lawrence Berkeley National Laboratory"/>
            <person name="Steindorff A."/>
            <person name="Hensen N."/>
            <person name="Bonometti L."/>
            <person name="Westerberg I."/>
            <person name="Brannstrom I.O."/>
            <person name="Guillou S."/>
            <person name="Cros-Aarteil S."/>
            <person name="Calhoun S."/>
            <person name="Haridas S."/>
            <person name="Kuo A."/>
            <person name="Mondo S."/>
            <person name="Pangilinan J."/>
            <person name="Riley R."/>
            <person name="Labutti K."/>
            <person name="Andreopoulos B."/>
            <person name="Lipzen A."/>
            <person name="Chen C."/>
            <person name="Yanf M."/>
            <person name="Daum C."/>
            <person name="Ng V."/>
            <person name="Clum A."/>
            <person name="Ohm R."/>
            <person name="Martin F."/>
            <person name="Silar P."/>
            <person name="Natvig D."/>
            <person name="Lalanne C."/>
            <person name="Gautier V."/>
            <person name="Ament-Velasquez S.L."/>
            <person name="Kruys A."/>
            <person name="Hutchinson M.I."/>
            <person name="Powell A.J."/>
            <person name="Barry K."/>
            <person name="Miller A.N."/>
            <person name="Grigoriev I.V."/>
            <person name="Debuchy R."/>
            <person name="Gladieux P."/>
            <person name="Thoren M.H."/>
            <person name="Johannesson H."/>
        </authorList>
    </citation>
    <scope>NUCLEOTIDE SEQUENCE</scope>
    <source>
        <strain evidence="2">CBS 892.96</strain>
    </source>
</reference>
<organism evidence="2 3">
    <name type="scientific">Triangularia setosa</name>
    <dbReference type="NCBI Taxonomy" id="2587417"/>
    <lineage>
        <taxon>Eukaryota</taxon>
        <taxon>Fungi</taxon>
        <taxon>Dikarya</taxon>
        <taxon>Ascomycota</taxon>
        <taxon>Pezizomycotina</taxon>
        <taxon>Sordariomycetes</taxon>
        <taxon>Sordariomycetidae</taxon>
        <taxon>Sordariales</taxon>
        <taxon>Podosporaceae</taxon>
        <taxon>Triangularia</taxon>
    </lineage>
</organism>
<comment type="caution">
    <text evidence="2">The sequence shown here is derived from an EMBL/GenBank/DDBJ whole genome shotgun (WGS) entry which is preliminary data.</text>
</comment>
<dbReference type="PANTHER" id="PTHR43861">
    <property type="entry name" value="TRANS-ACONITATE 2-METHYLTRANSFERASE-RELATED"/>
    <property type="match status" value="1"/>
</dbReference>
<feature type="domain" description="Methyltransferase" evidence="1">
    <location>
        <begin position="34"/>
        <end position="155"/>
    </location>
</feature>